<dbReference type="GeneID" id="76422831"/>
<dbReference type="Proteomes" id="UP001042704">
    <property type="component" value="Chromosome"/>
</dbReference>
<sequence length="71" mass="8120">MIDLCERAGLSSPMFRQEGGQFVQVLWRPEQGGTRMDLDQESVEILRACMTEKSMIELLTVVGREKPHQVQ</sequence>
<dbReference type="EMBL" id="CP036172">
    <property type="protein sequence ID" value="QSZ66125.1"/>
    <property type="molecule type" value="Genomic_DNA"/>
</dbReference>
<keyword evidence="2" id="KW-1185">Reference proteome</keyword>
<gene>
    <name evidence="1" type="ORF">RJ40_00715</name>
</gene>
<dbReference type="KEGG" id="maqe:RJ40_00715"/>
<evidence type="ECO:0000313" key="2">
    <source>
        <dbReference type="Proteomes" id="UP001042704"/>
    </source>
</evidence>
<name>A0A8A3S1B4_9EURY</name>
<reference evidence="1" key="2">
    <citation type="submission" date="2019-02" db="EMBL/GenBank/DDBJ databases">
        <authorList>
            <person name="Chen S.-C."/>
            <person name="Chien H.-H."/>
            <person name="Lai M.-C."/>
        </authorList>
    </citation>
    <scope>NUCLEOTIDE SEQUENCE</scope>
    <source>
        <strain evidence="1">N2F9704</strain>
    </source>
</reference>
<accession>A0A8A3S1B4</accession>
<protein>
    <submittedName>
        <fullName evidence="1">Uncharacterized protein</fullName>
    </submittedName>
</protein>
<dbReference type="AlphaFoldDB" id="A0A8A3S1B4"/>
<proteinExistence type="predicted"/>
<evidence type="ECO:0000313" key="1">
    <source>
        <dbReference type="EMBL" id="QSZ66125.1"/>
    </source>
</evidence>
<dbReference type="RefSeq" id="WP_265581430.1">
    <property type="nucleotide sequence ID" value="NZ_CP036172.1"/>
</dbReference>
<organism evidence="1 2">
    <name type="scientific">Methanofollis aquaemaris</name>
    <dbReference type="NCBI Taxonomy" id="126734"/>
    <lineage>
        <taxon>Archaea</taxon>
        <taxon>Methanobacteriati</taxon>
        <taxon>Methanobacteriota</taxon>
        <taxon>Stenosarchaea group</taxon>
        <taxon>Methanomicrobia</taxon>
        <taxon>Methanomicrobiales</taxon>
        <taxon>Methanomicrobiaceae</taxon>
        <taxon>Methanofollis</taxon>
    </lineage>
</organism>
<reference evidence="1" key="1">
    <citation type="journal article" date="2001" name="Int. J. Syst. Evol. Microbiol.">
        <title>Methanofollis aquaemaris sp. nov., a methanogen isolated from an aquaculture fish pond.</title>
        <authorList>
            <person name="Lai M.C."/>
            <person name="Chen S.C."/>
        </authorList>
    </citation>
    <scope>NUCLEOTIDE SEQUENCE</scope>
    <source>
        <strain evidence="1">N2F9704</strain>
    </source>
</reference>